<evidence type="ECO:0000313" key="2">
    <source>
        <dbReference type="EMBL" id="CEG21440.1"/>
    </source>
</evidence>
<gene>
    <name evidence="2" type="ORF">BN1080_00350</name>
</gene>
<dbReference type="RefSeq" id="WP_199876572.1">
    <property type="nucleotide sequence ID" value="NZ_CCXS01000001.1"/>
</dbReference>
<keyword evidence="1" id="KW-0472">Membrane</keyword>
<proteinExistence type="predicted"/>
<dbReference type="EMBL" id="CCXS01000001">
    <property type="protein sequence ID" value="CEG21440.1"/>
    <property type="molecule type" value="Genomic_DNA"/>
</dbReference>
<dbReference type="STRING" id="1499687.BN1080_00350"/>
<protein>
    <submittedName>
        <fullName evidence="2">Uncharacterized protein</fullName>
    </submittedName>
</protein>
<keyword evidence="1" id="KW-0812">Transmembrane</keyword>
<evidence type="ECO:0000313" key="3">
    <source>
        <dbReference type="Proteomes" id="UP000043699"/>
    </source>
</evidence>
<keyword evidence="3" id="KW-1185">Reference proteome</keyword>
<organism evidence="2 3">
    <name type="scientific">Planococcus massiliensis</name>
    <dbReference type="NCBI Taxonomy" id="1499687"/>
    <lineage>
        <taxon>Bacteria</taxon>
        <taxon>Bacillati</taxon>
        <taxon>Bacillota</taxon>
        <taxon>Bacilli</taxon>
        <taxon>Bacillales</taxon>
        <taxon>Caryophanaceae</taxon>
        <taxon>Planococcus</taxon>
    </lineage>
</organism>
<name>A0A098EI24_9BACL</name>
<accession>A0A098EI24</accession>
<sequence length="52" mass="6159">MIYRYTMIFFLYFALTFLLEIDFSNGYWRVLFALFGVGVILLVQAPRKKESG</sequence>
<feature type="transmembrane region" description="Helical" evidence="1">
    <location>
        <begin position="27"/>
        <end position="45"/>
    </location>
</feature>
<reference evidence="2 3" key="1">
    <citation type="submission" date="2014-09" db="EMBL/GenBank/DDBJ databases">
        <authorList>
            <person name="Urmite Genomes Urmite Genomes"/>
        </authorList>
    </citation>
    <scope>NUCLEOTIDE SEQUENCE [LARGE SCALE GENOMIC DNA]</scope>
    <source>
        <strain evidence="2 3">ES2</strain>
    </source>
</reference>
<evidence type="ECO:0000256" key="1">
    <source>
        <dbReference type="SAM" id="Phobius"/>
    </source>
</evidence>
<dbReference type="Proteomes" id="UP000043699">
    <property type="component" value="Unassembled WGS sequence"/>
</dbReference>
<keyword evidence="1" id="KW-1133">Transmembrane helix</keyword>
<feature type="transmembrane region" description="Helical" evidence="1">
    <location>
        <begin position="5"/>
        <end position="21"/>
    </location>
</feature>
<dbReference type="AlphaFoldDB" id="A0A098EI24"/>